<keyword evidence="2" id="KW-1185">Reference proteome</keyword>
<evidence type="ECO:0000313" key="1">
    <source>
        <dbReference type="EMBL" id="RUS23585.1"/>
    </source>
</evidence>
<accession>A0A433Q193</accession>
<sequence length="229" mass="26006">SDDHDLFLGKPHFPIDIPTSLEPQIPRHKIPTMKIHQPPRILSKIHRPHRLPCVELGTCTWRMLRHDINARLHHAREPVFIGQGHELRLSNGIGKADEDGEGEGCGWRPEWGTSPPIRTYFITRLVSLAFTSETYTLTLGSKRKGYVKHQQRLRPQNTGTHMTGSHTCLKPPRLLVRRDGLERSSREGRCGHWGGGMFFPSHRAMERTQTARGHVGWHVSCAGRLGLIV</sequence>
<protein>
    <submittedName>
        <fullName evidence="1">Uncharacterized protein</fullName>
    </submittedName>
</protein>
<dbReference type="AlphaFoldDB" id="A0A433Q193"/>
<reference evidence="1 2" key="1">
    <citation type="journal article" date="2018" name="New Phytol.">
        <title>Phylogenomics of Endogonaceae and evolution of mycorrhizas within Mucoromycota.</title>
        <authorList>
            <person name="Chang Y."/>
            <person name="Desiro A."/>
            <person name="Na H."/>
            <person name="Sandor L."/>
            <person name="Lipzen A."/>
            <person name="Clum A."/>
            <person name="Barry K."/>
            <person name="Grigoriev I.V."/>
            <person name="Martin F.M."/>
            <person name="Stajich J.E."/>
            <person name="Smith M.E."/>
            <person name="Bonito G."/>
            <person name="Spatafora J.W."/>
        </authorList>
    </citation>
    <scope>NUCLEOTIDE SEQUENCE [LARGE SCALE GENOMIC DNA]</scope>
    <source>
        <strain evidence="1 2">AD002</strain>
    </source>
</reference>
<proteinExistence type="predicted"/>
<evidence type="ECO:0000313" key="2">
    <source>
        <dbReference type="Proteomes" id="UP000274822"/>
    </source>
</evidence>
<gene>
    <name evidence="1" type="ORF">BC938DRAFT_474926</name>
</gene>
<dbReference type="Proteomes" id="UP000274822">
    <property type="component" value="Unassembled WGS sequence"/>
</dbReference>
<name>A0A433Q193_9FUNG</name>
<comment type="caution">
    <text evidence="1">The sequence shown here is derived from an EMBL/GenBank/DDBJ whole genome shotgun (WGS) entry which is preliminary data.</text>
</comment>
<dbReference type="EMBL" id="RBNJ01019304">
    <property type="protein sequence ID" value="RUS23585.1"/>
    <property type="molecule type" value="Genomic_DNA"/>
</dbReference>
<feature type="non-terminal residue" evidence="1">
    <location>
        <position position="1"/>
    </location>
</feature>
<organism evidence="1 2">
    <name type="scientific">Jimgerdemannia flammicorona</name>
    <dbReference type="NCBI Taxonomy" id="994334"/>
    <lineage>
        <taxon>Eukaryota</taxon>
        <taxon>Fungi</taxon>
        <taxon>Fungi incertae sedis</taxon>
        <taxon>Mucoromycota</taxon>
        <taxon>Mucoromycotina</taxon>
        <taxon>Endogonomycetes</taxon>
        <taxon>Endogonales</taxon>
        <taxon>Endogonaceae</taxon>
        <taxon>Jimgerdemannia</taxon>
    </lineage>
</organism>